<dbReference type="GO" id="GO:0006749">
    <property type="term" value="P:glutathione metabolic process"/>
    <property type="evidence" value="ECO:0007669"/>
    <property type="project" value="TreeGrafter"/>
</dbReference>
<comment type="caution">
    <text evidence="3">The sequence shown here is derived from an EMBL/GenBank/DDBJ whole genome shotgun (WGS) entry which is preliminary data.</text>
</comment>
<feature type="domain" description="Hydantoinase A/oxoprolinase" evidence="1">
    <location>
        <begin position="202"/>
        <end position="479"/>
    </location>
</feature>
<sequence>MTSQASNRAAPLLLGVDTGGTFTDFVLLREKQIETHKVLSTPQAPERAILQGIRELNLQPSDLILIHGSTVATNAALEGKGVRTLYIGNRGLADLLTIGRQARTELYNLQPEPKQPPVPVELCIETGGRLAADGAVVESLSEQDLARLKAEIDRLDPQAVAINLLFSFLDDRFERMIEQLVPEQLFCSRSSEVLPASGEYERGIATWLNSWVGPLVAGYLKRLNQGLPGVRLSVMQSSGEAIAADQAARQAVRMLLSGPAGGLVGAGFVAAESARTQLLTLDMGGTSTDVALIDGQPRLTREGRIGPWPVAVPMVDMHTIGAGGGSIARLDAGGMLLVGPESAGADPGPACYGRGGVEATVTDANLLLGRLREDAFLGGRMRLQKQAAEAAIGRLAEQMSLPLTSVAEGIVRVANEHMAHALRVTSVQRGVDPRHYTLVSFGGAGGLHVCALADALGMSSALVPVSAGVLSALGMLATRPGRQQIRTRLGVLQSLDDGTINQALEQLAAEVSGDLLREGVGEDEIEVEYSLDLRYLGQSYTLNVAWQSLSQVERDFHRLHESRYGHRMSGDVELVNLRVALHGARAEMTLPRLESSVMGEVREWLDLPGEEAAVPRYERSDLAPGQSIEGPALINEMASTTWLARGWRCEVDPAGNLLLERQQGVLD</sequence>
<evidence type="ECO:0000259" key="2">
    <source>
        <dbReference type="Pfam" id="PF05378"/>
    </source>
</evidence>
<dbReference type="EMBL" id="JAEPCM010000404">
    <property type="protein sequence ID" value="MCG7946991.1"/>
    <property type="molecule type" value="Genomic_DNA"/>
</dbReference>
<dbReference type="PANTHER" id="PTHR11365:SF23">
    <property type="entry name" value="HYPOTHETICAL 5-OXOPROLINASE (EUROFUNG)-RELATED"/>
    <property type="match status" value="1"/>
</dbReference>
<dbReference type="InterPro" id="IPR008040">
    <property type="entry name" value="Hydant_A_N"/>
</dbReference>
<gene>
    <name evidence="3" type="ORF">JAZ07_11670</name>
</gene>
<dbReference type="GO" id="GO:0005829">
    <property type="term" value="C:cytosol"/>
    <property type="evidence" value="ECO:0007669"/>
    <property type="project" value="TreeGrafter"/>
</dbReference>
<dbReference type="Pfam" id="PF01968">
    <property type="entry name" value="Hydantoinase_A"/>
    <property type="match status" value="1"/>
</dbReference>
<feature type="domain" description="Hydantoinase/oxoprolinase N-terminal" evidence="2">
    <location>
        <begin position="14"/>
        <end position="183"/>
    </location>
</feature>
<evidence type="ECO:0000313" key="3">
    <source>
        <dbReference type="EMBL" id="MCG7946991.1"/>
    </source>
</evidence>
<dbReference type="Pfam" id="PF05378">
    <property type="entry name" value="Hydant_A_N"/>
    <property type="match status" value="1"/>
</dbReference>
<dbReference type="PANTHER" id="PTHR11365">
    <property type="entry name" value="5-OXOPROLINASE RELATED"/>
    <property type="match status" value="1"/>
</dbReference>
<dbReference type="InterPro" id="IPR002821">
    <property type="entry name" value="Hydantoinase_A"/>
</dbReference>
<dbReference type="GO" id="GO:0017168">
    <property type="term" value="F:5-oxoprolinase (ATP-hydrolyzing) activity"/>
    <property type="evidence" value="ECO:0007669"/>
    <property type="project" value="TreeGrafter"/>
</dbReference>
<evidence type="ECO:0000259" key="1">
    <source>
        <dbReference type="Pfam" id="PF01968"/>
    </source>
</evidence>
<dbReference type="AlphaFoldDB" id="A0A9E4KDL0"/>
<name>A0A9E4KDL0_9GAMM</name>
<reference evidence="3" key="1">
    <citation type="journal article" date="2021" name="Proc. Natl. Acad. Sci. U.S.A.">
        <title>Global biogeography of chemosynthetic symbionts reveals both localized and globally distributed symbiont groups. .</title>
        <authorList>
            <person name="Osvatic J.T."/>
            <person name="Wilkins L.G.E."/>
            <person name="Leibrecht L."/>
            <person name="Leray M."/>
            <person name="Zauner S."/>
            <person name="Polzin J."/>
            <person name="Camacho Y."/>
            <person name="Gros O."/>
            <person name="van Gils J.A."/>
            <person name="Eisen J.A."/>
            <person name="Petersen J.M."/>
            <person name="Yuen B."/>
        </authorList>
    </citation>
    <scope>NUCLEOTIDE SEQUENCE</scope>
    <source>
        <strain evidence="3">MAGclacostrist064TRANS</strain>
    </source>
</reference>
<proteinExistence type="predicted"/>
<accession>A0A9E4KDL0</accession>
<evidence type="ECO:0000313" key="4">
    <source>
        <dbReference type="Proteomes" id="UP000886667"/>
    </source>
</evidence>
<protein>
    <submittedName>
        <fullName evidence="3">Hydantoinase/oxoprolinase family protein</fullName>
    </submittedName>
</protein>
<dbReference type="Proteomes" id="UP000886667">
    <property type="component" value="Unassembled WGS sequence"/>
</dbReference>
<organism evidence="3 4">
    <name type="scientific">Candidatus Thiodiazotropha taylori</name>
    <dbReference type="NCBI Taxonomy" id="2792791"/>
    <lineage>
        <taxon>Bacteria</taxon>
        <taxon>Pseudomonadati</taxon>
        <taxon>Pseudomonadota</taxon>
        <taxon>Gammaproteobacteria</taxon>
        <taxon>Chromatiales</taxon>
        <taxon>Sedimenticolaceae</taxon>
        <taxon>Candidatus Thiodiazotropha</taxon>
    </lineage>
</organism>
<dbReference type="InterPro" id="IPR045079">
    <property type="entry name" value="Oxoprolinase-like"/>
</dbReference>